<keyword evidence="2" id="KW-1185">Reference proteome</keyword>
<name>A0ABW4JKY0_9BACL</name>
<sequence>MISAVQMSVGQTRIFTRDHETSDTMTVHLKTGEALVINRGFHNTIFVKSGIDLVHNIHVINLKLGQTVIVKSVHKK</sequence>
<protein>
    <submittedName>
        <fullName evidence="1">Uncharacterized protein</fullName>
    </submittedName>
</protein>
<gene>
    <name evidence="1" type="ORF">ACFSB2_20255</name>
</gene>
<proteinExistence type="predicted"/>
<organism evidence="1 2">
    <name type="scientific">Alicyclobacillus fodiniaquatilis</name>
    <dbReference type="NCBI Taxonomy" id="1661150"/>
    <lineage>
        <taxon>Bacteria</taxon>
        <taxon>Bacillati</taxon>
        <taxon>Bacillota</taxon>
        <taxon>Bacilli</taxon>
        <taxon>Bacillales</taxon>
        <taxon>Alicyclobacillaceae</taxon>
        <taxon>Alicyclobacillus</taxon>
    </lineage>
</organism>
<evidence type="ECO:0000313" key="1">
    <source>
        <dbReference type="EMBL" id="MFD1677011.1"/>
    </source>
</evidence>
<comment type="caution">
    <text evidence="1">The sequence shown here is derived from an EMBL/GenBank/DDBJ whole genome shotgun (WGS) entry which is preliminary data.</text>
</comment>
<dbReference type="EMBL" id="JBHUCX010000083">
    <property type="protein sequence ID" value="MFD1677011.1"/>
    <property type="molecule type" value="Genomic_DNA"/>
</dbReference>
<evidence type="ECO:0000313" key="2">
    <source>
        <dbReference type="Proteomes" id="UP001597079"/>
    </source>
</evidence>
<dbReference type="Proteomes" id="UP001597079">
    <property type="component" value="Unassembled WGS sequence"/>
</dbReference>
<accession>A0ABW4JKY0</accession>
<dbReference type="RefSeq" id="WP_377944921.1">
    <property type="nucleotide sequence ID" value="NZ_JBHUCX010000083.1"/>
</dbReference>
<reference evidence="2" key="1">
    <citation type="journal article" date="2019" name="Int. J. Syst. Evol. Microbiol.">
        <title>The Global Catalogue of Microorganisms (GCM) 10K type strain sequencing project: providing services to taxonomists for standard genome sequencing and annotation.</title>
        <authorList>
            <consortium name="The Broad Institute Genomics Platform"/>
            <consortium name="The Broad Institute Genome Sequencing Center for Infectious Disease"/>
            <person name="Wu L."/>
            <person name="Ma J."/>
        </authorList>
    </citation>
    <scope>NUCLEOTIDE SEQUENCE [LARGE SCALE GENOMIC DNA]</scope>
    <source>
        <strain evidence="2">CGMCC 1.12286</strain>
    </source>
</reference>